<name>A0AAV2I3J8_LYMST</name>
<evidence type="ECO:0000313" key="4">
    <source>
        <dbReference type="EMBL" id="CAL1540484.1"/>
    </source>
</evidence>
<evidence type="ECO:0000313" key="5">
    <source>
        <dbReference type="Proteomes" id="UP001497497"/>
    </source>
</evidence>
<dbReference type="InterPro" id="IPR049883">
    <property type="entry name" value="NOTCH1_EGF-like"/>
</dbReference>
<feature type="non-terminal residue" evidence="4">
    <location>
        <position position="1"/>
    </location>
</feature>
<dbReference type="PROSITE" id="PS01186">
    <property type="entry name" value="EGF_2"/>
    <property type="match status" value="1"/>
</dbReference>
<evidence type="ECO:0000259" key="3">
    <source>
        <dbReference type="PROSITE" id="PS50026"/>
    </source>
</evidence>
<evidence type="ECO:0000256" key="2">
    <source>
        <dbReference type="PROSITE-ProRule" id="PRU00076"/>
    </source>
</evidence>
<dbReference type="Proteomes" id="UP001497497">
    <property type="component" value="Unassembled WGS sequence"/>
</dbReference>
<proteinExistence type="predicted"/>
<dbReference type="PROSITE" id="PS00022">
    <property type="entry name" value="EGF_1"/>
    <property type="match status" value="1"/>
</dbReference>
<reference evidence="4 5" key="1">
    <citation type="submission" date="2024-04" db="EMBL/GenBank/DDBJ databases">
        <authorList>
            <consortium name="Genoscope - CEA"/>
            <person name="William W."/>
        </authorList>
    </citation>
    <scope>NUCLEOTIDE SEQUENCE [LARGE SCALE GENOMIC DNA]</scope>
</reference>
<sequence length="75" mass="8280">ECKGFSFGDTCSILSHCSQEHTGQFDNLFGRCLCLKGWKGDLCKEDVDECLGTNNQLCPFNAVCDNTQGSFRCTC</sequence>
<dbReference type="PROSITE" id="PS01187">
    <property type="entry name" value="EGF_CA"/>
    <property type="match status" value="1"/>
</dbReference>
<gene>
    <name evidence="4" type="ORF">GSLYS_00014133001</name>
</gene>
<dbReference type="InterPro" id="IPR000152">
    <property type="entry name" value="EGF-type_Asp/Asn_hydroxyl_site"/>
</dbReference>
<dbReference type="InterPro" id="IPR018097">
    <property type="entry name" value="EGF_Ca-bd_CS"/>
</dbReference>
<keyword evidence="5" id="KW-1185">Reference proteome</keyword>
<feature type="domain" description="EGF-like" evidence="3">
    <location>
        <begin position="46"/>
        <end position="75"/>
    </location>
</feature>
<comment type="caution">
    <text evidence="4">The sequence shown here is derived from an EMBL/GenBank/DDBJ whole genome shotgun (WGS) entry which is preliminary data.</text>
</comment>
<evidence type="ECO:0000256" key="1">
    <source>
        <dbReference type="ARBA" id="ARBA00023157"/>
    </source>
</evidence>
<dbReference type="AlphaFoldDB" id="A0AAV2I3J8"/>
<protein>
    <recommendedName>
        <fullName evidence="3">EGF-like domain-containing protein</fullName>
    </recommendedName>
</protein>
<feature type="non-terminal residue" evidence="4">
    <location>
        <position position="75"/>
    </location>
</feature>
<dbReference type="SUPFAM" id="SSF57196">
    <property type="entry name" value="EGF/Laminin"/>
    <property type="match status" value="1"/>
</dbReference>
<dbReference type="CDD" id="cd00054">
    <property type="entry name" value="EGF_CA"/>
    <property type="match status" value="1"/>
</dbReference>
<dbReference type="InterPro" id="IPR000742">
    <property type="entry name" value="EGF"/>
</dbReference>
<accession>A0AAV2I3J8</accession>
<organism evidence="4 5">
    <name type="scientific">Lymnaea stagnalis</name>
    <name type="common">Great pond snail</name>
    <name type="synonym">Helix stagnalis</name>
    <dbReference type="NCBI Taxonomy" id="6523"/>
    <lineage>
        <taxon>Eukaryota</taxon>
        <taxon>Metazoa</taxon>
        <taxon>Spiralia</taxon>
        <taxon>Lophotrochozoa</taxon>
        <taxon>Mollusca</taxon>
        <taxon>Gastropoda</taxon>
        <taxon>Heterobranchia</taxon>
        <taxon>Euthyneura</taxon>
        <taxon>Panpulmonata</taxon>
        <taxon>Hygrophila</taxon>
        <taxon>Lymnaeoidea</taxon>
        <taxon>Lymnaeidae</taxon>
        <taxon>Lymnaea</taxon>
    </lineage>
</organism>
<dbReference type="Gene3D" id="2.10.25.10">
    <property type="entry name" value="Laminin"/>
    <property type="match status" value="1"/>
</dbReference>
<dbReference type="PROSITE" id="PS00010">
    <property type="entry name" value="ASX_HYDROXYL"/>
    <property type="match status" value="1"/>
</dbReference>
<comment type="caution">
    <text evidence="2">Lacks conserved residue(s) required for the propagation of feature annotation.</text>
</comment>
<dbReference type="PROSITE" id="PS50026">
    <property type="entry name" value="EGF_3"/>
    <property type="match status" value="1"/>
</dbReference>
<dbReference type="Pfam" id="PF07645">
    <property type="entry name" value="EGF_CA"/>
    <property type="match status" value="1"/>
</dbReference>
<keyword evidence="2" id="KW-0245">EGF-like domain</keyword>
<keyword evidence="1" id="KW-1015">Disulfide bond</keyword>
<dbReference type="EMBL" id="CAXITT010000384">
    <property type="protein sequence ID" value="CAL1540484.1"/>
    <property type="molecule type" value="Genomic_DNA"/>
</dbReference>
<dbReference type="GO" id="GO:0005509">
    <property type="term" value="F:calcium ion binding"/>
    <property type="evidence" value="ECO:0007669"/>
    <property type="project" value="InterPro"/>
</dbReference>